<keyword evidence="5" id="KW-1185">Reference proteome</keyword>
<comment type="similarity">
    <text evidence="1">Belongs to the MurL family.</text>
</comment>
<dbReference type="Pfam" id="PF26298">
    <property type="entry name" value="MurL_epimerase_C"/>
    <property type="match status" value="1"/>
</dbReference>
<dbReference type="RefSeq" id="WP_143872051.1">
    <property type="nucleotide sequence ID" value="NZ_CP041660.1"/>
</dbReference>
<keyword evidence="1" id="KW-0131">Cell cycle</keyword>
<comment type="pathway">
    <text evidence="1">Cell wall biogenesis; peptidoglycan biosynthesis.</text>
</comment>
<dbReference type="EMBL" id="JBELOE010000052">
    <property type="protein sequence ID" value="MER2490411.1"/>
    <property type="molecule type" value="Genomic_DNA"/>
</dbReference>
<comment type="function">
    <text evidence="1">Cell wall formation. Catalyzes epimerization of the terminal L-glutamate in UDP-N-acetyl-alpha-D-muramoyl-L-alanyl-L-glutamate.</text>
</comment>
<feature type="domain" description="MurL N-terminal" evidence="3">
    <location>
        <begin position="7"/>
        <end position="283"/>
    </location>
</feature>
<dbReference type="InterPro" id="IPR058741">
    <property type="entry name" value="MurL_C"/>
</dbReference>
<dbReference type="InterPro" id="IPR058740">
    <property type="entry name" value="MurL_N"/>
</dbReference>
<name>A0ABV1RBW5_9ALTE</name>
<comment type="caution">
    <text evidence="4">The sequence shown here is derived from an EMBL/GenBank/DDBJ whole genome shotgun (WGS) entry which is preliminary data.</text>
</comment>
<protein>
    <recommendedName>
        <fullName evidence="1">UDP-N-acetyl-alpha-D-muramoyl-L-alanyl-L-glutamate epimerase</fullName>
        <ecNumber evidence="1">5.1.1.23</ecNumber>
    </recommendedName>
    <alternativeName>
        <fullName evidence="1">UDP-MurNAc-L-Ala-L-Glu epimerase</fullName>
    </alternativeName>
</protein>
<sequence length="449" mass="51132">MISANEFVFNGFSLIKNGFQLHYKLGALEFNETYTSEFFTKEILLKLSSSETLKKNLEYLSLAAGVSYFKLQPFSQIQLQHTKLNKAESEFFTKLYQNGLAEFAYRNGIDIRQACQFPFEFTTTSAKKTLAKKSLQQQKALVLIGGGKDSLVSVEALKKSGKKQLLFAVNPAKPILDCVETSKLPFVFVKRQLDTKLFELNEQGALNGHVPITAIISMLAVIVAQLSGCDSVITSNERSANEPTLIEGNWKVNHQYSKSHEFEQDFTEIINAIDAVQIQYFSILRAYSEYKIVERFLTFNLYDEVFTSCNRAFKLFHEKSKKRWCLECPKCHFVFLMFAAHCNDTTRIIKIFGGNPLNEFDNLNSFRQLVGLTNGKPWECVGEKFESAVALYQISDKNDYADNPIIANILPEIINLYGLEKLRKGAQKLLTLSAEHNIPDEYYECLNNE</sequence>
<organism evidence="4 5">
    <name type="scientific">Catenovulum sediminis</name>
    <dbReference type="NCBI Taxonomy" id="1740262"/>
    <lineage>
        <taxon>Bacteria</taxon>
        <taxon>Pseudomonadati</taxon>
        <taxon>Pseudomonadota</taxon>
        <taxon>Gammaproteobacteria</taxon>
        <taxon>Alteromonadales</taxon>
        <taxon>Alteromonadaceae</taxon>
        <taxon>Catenovulum</taxon>
    </lineage>
</organism>
<evidence type="ECO:0000259" key="3">
    <source>
        <dbReference type="Pfam" id="PF26299"/>
    </source>
</evidence>
<dbReference type="InterPro" id="IPR043689">
    <property type="entry name" value="MurL"/>
</dbReference>
<gene>
    <name evidence="1" type="primary">murL</name>
    <name evidence="4" type="ORF">ABS311_00715</name>
</gene>
<feature type="domain" description="MurL C-terminal" evidence="2">
    <location>
        <begin position="305"/>
        <end position="413"/>
    </location>
</feature>
<keyword evidence="1" id="KW-0132">Cell division</keyword>
<keyword evidence="1" id="KW-0133">Cell shape</keyword>
<evidence type="ECO:0000313" key="4">
    <source>
        <dbReference type="EMBL" id="MER2490411.1"/>
    </source>
</evidence>
<dbReference type="EC" id="5.1.1.23" evidence="1"/>
<keyword evidence="1" id="KW-0961">Cell wall biogenesis/degradation</keyword>
<evidence type="ECO:0000259" key="2">
    <source>
        <dbReference type="Pfam" id="PF26298"/>
    </source>
</evidence>
<dbReference type="Pfam" id="PF26299">
    <property type="entry name" value="MurL_N"/>
    <property type="match status" value="1"/>
</dbReference>
<evidence type="ECO:0000313" key="5">
    <source>
        <dbReference type="Proteomes" id="UP001467690"/>
    </source>
</evidence>
<keyword evidence="1" id="KW-0573">Peptidoglycan synthesis</keyword>
<accession>A0ABV1RBW5</accession>
<keyword evidence="1" id="KW-0413">Isomerase</keyword>
<dbReference type="Proteomes" id="UP001467690">
    <property type="component" value="Unassembled WGS sequence"/>
</dbReference>
<dbReference type="HAMAP" id="MF_02209">
    <property type="entry name" value="MurL"/>
    <property type="match status" value="1"/>
</dbReference>
<reference evidence="4 5" key="1">
    <citation type="submission" date="2024-06" db="EMBL/GenBank/DDBJ databases">
        <authorList>
            <person name="Chen R.Y."/>
        </authorList>
    </citation>
    <scope>NUCLEOTIDE SEQUENCE [LARGE SCALE GENOMIC DNA]</scope>
    <source>
        <strain evidence="4 5">D2</strain>
    </source>
</reference>
<proteinExistence type="inferred from homology"/>
<comment type="catalytic activity">
    <reaction evidence="1">
        <text>UDP-N-acetyl-alpha-D-muramoyl-L-alanyl-L-glutamate + ATP + H2O = UDP-N-acetyl-alpha-D-muramoyl-L-alanyl-D-glutamate + AMP + diphosphate + H(+)</text>
        <dbReference type="Rhea" id="RHEA:58812"/>
        <dbReference type="ChEBI" id="CHEBI:15377"/>
        <dbReference type="ChEBI" id="CHEBI:15378"/>
        <dbReference type="ChEBI" id="CHEBI:30616"/>
        <dbReference type="ChEBI" id="CHEBI:33019"/>
        <dbReference type="ChEBI" id="CHEBI:83900"/>
        <dbReference type="ChEBI" id="CHEBI:142725"/>
        <dbReference type="ChEBI" id="CHEBI:456215"/>
        <dbReference type="EC" id="5.1.1.23"/>
    </reaction>
</comment>
<evidence type="ECO:0000256" key="1">
    <source>
        <dbReference type="HAMAP-Rule" id="MF_02209"/>
    </source>
</evidence>